<evidence type="ECO:0000256" key="3">
    <source>
        <dbReference type="ARBA" id="ARBA00022884"/>
    </source>
</evidence>
<dbReference type="InterPro" id="IPR006027">
    <property type="entry name" value="NusB_RsmB_TIM44"/>
</dbReference>
<keyword evidence="3 6" id="KW-0694">RNA-binding</keyword>
<gene>
    <name evidence="6 9" type="primary">nusB</name>
    <name evidence="9" type="ORF">WMO75_00375</name>
</gene>
<dbReference type="SUPFAM" id="SSF48013">
    <property type="entry name" value="NusB-like"/>
    <property type="match status" value="1"/>
</dbReference>
<dbReference type="Pfam" id="PF01029">
    <property type="entry name" value="NusB"/>
    <property type="match status" value="1"/>
</dbReference>
<protein>
    <recommendedName>
        <fullName evidence="6">Transcription antitermination protein NusB</fullName>
    </recommendedName>
    <alternativeName>
        <fullName evidence="6">Antitermination factor NusB</fullName>
    </alternativeName>
</protein>
<dbReference type="EMBL" id="JBBMEI010000001">
    <property type="protein sequence ID" value="MEQ2356806.1"/>
    <property type="molecule type" value="Genomic_DNA"/>
</dbReference>
<evidence type="ECO:0000256" key="2">
    <source>
        <dbReference type="ARBA" id="ARBA00022814"/>
    </source>
</evidence>
<dbReference type="PANTHER" id="PTHR11078:SF3">
    <property type="entry name" value="ANTITERMINATION NUSB DOMAIN-CONTAINING PROTEIN"/>
    <property type="match status" value="1"/>
</dbReference>
<keyword evidence="10" id="KW-1185">Reference proteome</keyword>
<keyword evidence="5 6" id="KW-0804">Transcription</keyword>
<evidence type="ECO:0000313" key="10">
    <source>
        <dbReference type="Proteomes" id="UP001446032"/>
    </source>
</evidence>
<comment type="similarity">
    <text evidence="1 6">Belongs to the NusB family.</text>
</comment>
<accession>A0ABV1AHF0</accession>
<reference evidence="9 10" key="1">
    <citation type="submission" date="2024-03" db="EMBL/GenBank/DDBJ databases">
        <title>Human intestinal bacterial collection.</title>
        <authorList>
            <person name="Pauvert C."/>
            <person name="Hitch T.C.A."/>
            <person name="Clavel T."/>
        </authorList>
    </citation>
    <scope>NUCLEOTIDE SEQUENCE [LARGE SCALE GENOMIC DNA]</scope>
    <source>
        <strain evidence="9 10">CLA-AA-H95</strain>
    </source>
</reference>
<comment type="caution">
    <text evidence="9">The sequence shown here is derived from an EMBL/GenBank/DDBJ whole genome shotgun (WGS) entry which is preliminary data.</text>
</comment>
<name>A0ABV1AHF0_9FIRM</name>
<proteinExistence type="inferred from homology"/>
<evidence type="ECO:0000256" key="4">
    <source>
        <dbReference type="ARBA" id="ARBA00023015"/>
    </source>
</evidence>
<evidence type="ECO:0000259" key="8">
    <source>
        <dbReference type="Pfam" id="PF01029"/>
    </source>
</evidence>
<evidence type="ECO:0000313" key="9">
    <source>
        <dbReference type="EMBL" id="MEQ2356806.1"/>
    </source>
</evidence>
<evidence type="ECO:0000256" key="6">
    <source>
        <dbReference type="HAMAP-Rule" id="MF_00073"/>
    </source>
</evidence>
<dbReference type="PANTHER" id="PTHR11078">
    <property type="entry name" value="N UTILIZATION SUBSTANCE PROTEIN B-RELATED"/>
    <property type="match status" value="1"/>
</dbReference>
<dbReference type="InterPro" id="IPR035926">
    <property type="entry name" value="NusB-like_sf"/>
</dbReference>
<dbReference type="RefSeq" id="WP_118698985.1">
    <property type="nucleotide sequence ID" value="NZ_JBBMEI010000001.1"/>
</dbReference>
<organism evidence="9 10">
    <name type="scientific">Blautia intestinihominis</name>
    <dbReference type="NCBI Taxonomy" id="3133152"/>
    <lineage>
        <taxon>Bacteria</taxon>
        <taxon>Bacillati</taxon>
        <taxon>Bacillota</taxon>
        <taxon>Clostridia</taxon>
        <taxon>Lachnospirales</taxon>
        <taxon>Lachnospiraceae</taxon>
        <taxon>Blautia</taxon>
    </lineage>
</organism>
<dbReference type="Gene3D" id="1.10.940.10">
    <property type="entry name" value="NusB-like"/>
    <property type="match status" value="1"/>
</dbReference>
<keyword evidence="4 6" id="KW-0805">Transcription regulation</keyword>
<dbReference type="Proteomes" id="UP001446032">
    <property type="component" value="Unassembled WGS sequence"/>
</dbReference>
<feature type="compositionally biased region" description="Basic and acidic residues" evidence="7">
    <location>
        <begin position="157"/>
        <end position="170"/>
    </location>
</feature>
<evidence type="ECO:0000256" key="5">
    <source>
        <dbReference type="ARBA" id="ARBA00023163"/>
    </source>
</evidence>
<dbReference type="InterPro" id="IPR011605">
    <property type="entry name" value="NusB_fam"/>
</dbReference>
<keyword evidence="2 6" id="KW-0889">Transcription antitermination</keyword>
<sequence>MRRSEQREHIFKLLFMTQFNSEDEMSDQVSMYFETLGELEEKDQEAMQAKYQKILEKLDEIDQILNDYSRGWKTSRMSRVDLTALRLAVYEMKFDEDVPVGVAINEAVELAKMFGGDDSGSFVNGILGKIASGKKDSGEAPKRHRPTHQAKIIIRSSKKDAPKSETKAEPEENSDN</sequence>
<dbReference type="NCBIfam" id="TIGR01951">
    <property type="entry name" value="nusB"/>
    <property type="match status" value="1"/>
</dbReference>
<comment type="function">
    <text evidence="6">Involved in transcription antitermination. Required for transcription of ribosomal RNA (rRNA) genes. Binds specifically to the boxA antiterminator sequence of the ribosomal RNA (rrn) operons.</text>
</comment>
<feature type="domain" description="NusB/RsmB/TIM44" evidence="8">
    <location>
        <begin position="5"/>
        <end position="131"/>
    </location>
</feature>
<feature type="region of interest" description="Disordered" evidence="7">
    <location>
        <begin position="132"/>
        <end position="176"/>
    </location>
</feature>
<dbReference type="HAMAP" id="MF_00073">
    <property type="entry name" value="NusB"/>
    <property type="match status" value="1"/>
</dbReference>
<evidence type="ECO:0000256" key="7">
    <source>
        <dbReference type="SAM" id="MobiDB-lite"/>
    </source>
</evidence>
<evidence type="ECO:0000256" key="1">
    <source>
        <dbReference type="ARBA" id="ARBA00005952"/>
    </source>
</evidence>